<dbReference type="EC" id="4.2.1.46" evidence="4 7"/>
<evidence type="ECO:0000259" key="8">
    <source>
        <dbReference type="Pfam" id="PF16363"/>
    </source>
</evidence>
<reference evidence="10" key="1">
    <citation type="journal article" date="2019" name="Int. J. Syst. Evol. Microbiol.">
        <title>The Global Catalogue of Microorganisms (GCM) 10K type strain sequencing project: providing services to taxonomists for standard genome sequencing and annotation.</title>
        <authorList>
            <consortium name="The Broad Institute Genomics Platform"/>
            <consortium name="The Broad Institute Genome Sequencing Center for Infectious Disease"/>
            <person name="Wu L."/>
            <person name="Ma J."/>
        </authorList>
    </citation>
    <scope>NUCLEOTIDE SEQUENCE [LARGE SCALE GENOMIC DNA]</scope>
    <source>
        <strain evidence="10">KCTC 42195</strain>
    </source>
</reference>
<dbReference type="Gene3D" id="3.40.50.720">
    <property type="entry name" value="NAD(P)-binding Rossmann-like Domain"/>
    <property type="match status" value="1"/>
</dbReference>
<organism evidence="9 10">
    <name type="scientific">Vogesella amnigena</name>
    <dbReference type="NCBI Taxonomy" id="1507449"/>
    <lineage>
        <taxon>Bacteria</taxon>
        <taxon>Pseudomonadati</taxon>
        <taxon>Pseudomonadota</taxon>
        <taxon>Betaproteobacteria</taxon>
        <taxon>Neisseriales</taxon>
        <taxon>Chromobacteriaceae</taxon>
        <taxon>Vogesella</taxon>
    </lineage>
</organism>
<comment type="cofactor">
    <cofactor evidence="2 7">
        <name>NAD(+)</name>
        <dbReference type="ChEBI" id="CHEBI:57540"/>
    </cofactor>
</comment>
<dbReference type="EMBL" id="JBHRYH010000021">
    <property type="protein sequence ID" value="MFC3626730.1"/>
    <property type="molecule type" value="Genomic_DNA"/>
</dbReference>
<keyword evidence="10" id="KW-1185">Reference proteome</keyword>
<evidence type="ECO:0000256" key="5">
    <source>
        <dbReference type="ARBA" id="ARBA00023027"/>
    </source>
</evidence>
<sequence>MTILVTGGAGFIGGNFVLDWLGGCDEPVVNLDKLTYAGNLLTLQSLAGDARHQFVRGDIADSALLHQLLQQYRPRAVLNFAAESHVDRSIHGPDAFIATNIVGSFRLLEAVRDYWQQLPAAEQAAFRLLQVSTDEVYGSLAPGDAGFSEQHRYQPNSPYAASKAAADHLVRAWHHTYGLPVLTTHCSNNYGPYQFPEKLIPLVLHNALAGQPLPIYGDGQQVRDWLYVADHCAALRTVLAHGQPGEHYNIGGNAELSNLQLVHTLCALLDELRPGAAPYATLIRHVADRPGHDRRYAIDAGKLQRELGWQPAESFASGIRKTVQWYLDNAEWVHSVSSRSYRSWTQRQYGAS</sequence>
<dbReference type="Pfam" id="PF16363">
    <property type="entry name" value="GDP_Man_Dehyd"/>
    <property type="match status" value="1"/>
</dbReference>
<evidence type="ECO:0000256" key="2">
    <source>
        <dbReference type="ARBA" id="ARBA00001911"/>
    </source>
</evidence>
<dbReference type="PANTHER" id="PTHR43000">
    <property type="entry name" value="DTDP-D-GLUCOSE 4,6-DEHYDRATASE-RELATED"/>
    <property type="match status" value="1"/>
</dbReference>
<dbReference type="CDD" id="cd05246">
    <property type="entry name" value="dTDP_GD_SDR_e"/>
    <property type="match status" value="1"/>
</dbReference>
<dbReference type="InterPro" id="IPR036291">
    <property type="entry name" value="NAD(P)-bd_dom_sf"/>
</dbReference>
<keyword evidence="5" id="KW-0520">NAD</keyword>
<protein>
    <recommendedName>
        <fullName evidence="4 7">dTDP-glucose 4,6-dehydratase</fullName>
        <ecNumber evidence="4 7">4.2.1.46</ecNumber>
    </recommendedName>
</protein>
<dbReference type="GO" id="GO:0008460">
    <property type="term" value="F:dTDP-glucose 4,6-dehydratase activity"/>
    <property type="evidence" value="ECO:0007669"/>
    <property type="project" value="UniProtKB-EC"/>
</dbReference>
<comment type="similarity">
    <text evidence="3 7">Belongs to the NAD(P)-dependent epimerase/dehydratase family. dTDP-glucose dehydratase subfamily.</text>
</comment>
<comment type="caution">
    <text evidence="9">The sequence shown here is derived from an EMBL/GenBank/DDBJ whole genome shotgun (WGS) entry which is preliminary data.</text>
</comment>
<dbReference type="SUPFAM" id="SSF51735">
    <property type="entry name" value="NAD(P)-binding Rossmann-fold domains"/>
    <property type="match status" value="1"/>
</dbReference>
<evidence type="ECO:0000256" key="6">
    <source>
        <dbReference type="ARBA" id="ARBA00023239"/>
    </source>
</evidence>
<evidence type="ECO:0000256" key="7">
    <source>
        <dbReference type="RuleBase" id="RU004473"/>
    </source>
</evidence>
<dbReference type="InterPro" id="IPR016040">
    <property type="entry name" value="NAD(P)-bd_dom"/>
</dbReference>
<feature type="domain" description="NAD(P)-binding" evidence="8">
    <location>
        <begin position="4"/>
        <end position="322"/>
    </location>
</feature>
<name>A0ABV7TVI6_9NEIS</name>
<comment type="catalytic activity">
    <reaction evidence="1 7">
        <text>dTDP-alpha-D-glucose = dTDP-4-dehydro-6-deoxy-alpha-D-glucose + H2O</text>
        <dbReference type="Rhea" id="RHEA:17221"/>
        <dbReference type="ChEBI" id="CHEBI:15377"/>
        <dbReference type="ChEBI" id="CHEBI:57477"/>
        <dbReference type="ChEBI" id="CHEBI:57649"/>
        <dbReference type="EC" id="4.2.1.46"/>
    </reaction>
</comment>
<evidence type="ECO:0000256" key="3">
    <source>
        <dbReference type="ARBA" id="ARBA00008178"/>
    </source>
</evidence>
<evidence type="ECO:0000313" key="10">
    <source>
        <dbReference type="Proteomes" id="UP001595636"/>
    </source>
</evidence>
<proteinExistence type="inferred from homology"/>
<keyword evidence="6 7" id="KW-0456">Lyase</keyword>
<evidence type="ECO:0000256" key="4">
    <source>
        <dbReference type="ARBA" id="ARBA00011990"/>
    </source>
</evidence>
<dbReference type="RefSeq" id="WP_390279642.1">
    <property type="nucleotide sequence ID" value="NZ_JBHRYH010000021.1"/>
</dbReference>
<accession>A0ABV7TVI6</accession>
<dbReference type="NCBIfam" id="TIGR01181">
    <property type="entry name" value="dTDP_gluc_dehyt"/>
    <property type="match status" value="1"/>
</dbReference>
<evidence type="ECO:0000313" key="9">
    <source>
        <dbReference type="EMBL" id="MFC3626730.1"/>
    </source>
</evidence>
<gene>
    <name evidence="9" type="primary">rfbB</name>
    <name evidence="9" type="ORF">ACFOKJ_11415</name>
</gene>
<dbReference type="Proteomes" id="UP001595636">
    <property type="component" value="Unassembled WGS sequence"/>
</dbReference>
<dbReference type="InterPro" id="IPR005888">
    <property type="entry name" value="dTDP_Gluc_deHydtase"/>
</dbReference>
<evidence type="ECO:0000256" key="1">
    <source>
        <dbReference type="ARBA" id="ARBA00001539"/>
    </source>
</evidence>
<dbReference type="Gene3D" id="3.90.25.10">
    <property type="entry name" value="UDP-galactose 4-epimerase, domain 1"/>
    <property type="match status" value="1"/>
</dbReference>